<protein>
    <submittedName>
        <fullName evidence="1">Metal-dependent phosphohydrolase</fullName>
    </submittedName>
</protein>
<sequence>MTYIEKTEEFLRKTFEDSNYFVLNQSEKNYRLEHSYRVANIVKKIAQKEGLDEEGLVIAGLLHDISYCDKFDNEEDWKNHGRKSARIARRFLEEIGMDSNRIQEICYGIAIHVDDEADFEGKKTPFSISVGDADNIDRFDVYRIYETLQVDKFSEMGLLEKREYVTNKVGRLGKLMEVNFGTSTAKDLWCSNLMYQKEFFEKLLSQLEHSGTILYELVI</sequence>
<dbReference type="SMART" id="SM00471">
    <property type="entry name" value="HDc"/>
    <property type="match status" value="1"/>
</dbReference>
<dbReference type="InterPro" id="IPR003607">
    <property type="entry name" value="HD/PDEase_dom"/>
</dbReference>
<dbReference type="PROSITE" id="PS51831">
    <property type="entry name" value="HD"/>
    <property type="match status" value="1"/>
</dbReference>
<dbReference type="InterPro" id="IPR006674">
    <property type="entry name" value="HD_domain"/>
</dbReference>
<accession>A0A6S6QSW9</accession>
<dbReference type="SUPFAM" id="SSF109604">
    <property type="entry name" value="HD-domain/PDEase-like"/>
    <property type="match status" value="1"/>
</dbReference>
<gene>
    <name evidence="1" type="ORF">acsn021_20120</name>
</gene>
<dbReference type="CDD" id="cd00077">
    <property type="entry name" value="HDc"/>
    <property type="match status" value="1"/>
</dbReference>
<dbReference type="KEGG" id="acel:acsn021_20120"/>
<dbReference type="AlphaFoldDB" id="A0A6S6QSW9"/>
<dbReference type="RefSeq" id="WP_197978604.1">
    <property type="nucleotide sequence ID" value="NZ_AP023367.1"/>
</dbReference>
<evidence type="ECO:0000313" key="1">
    <source>
        <dbReference type="EMBL" id="BCJ94443.1"/>
    </source>
</evidence>
<dbReference type="InterPro" id="IPR006675">
    <property type="entry name" value="HDIG_dom"/>
</dbReference>
<keyword evidence="2" id="KW-1185">Reference proteome</keyword>
<dbReference type="Proteomes" id="UP000515561">
    <property type="component" value="Chromosome"/>
</dbReference>
<dbReference type="GO" id="GO:0016787">
    <property type="term" value="F:hydrolase activity"/>
    <property type="evidence" value="ECO:0007669"/>
    <property type="project" value="UniProtKB-KW"/>
</dbReference>
<proteinExistence type="predicted"/>
<name>A0A6S6QSW9_9FIRM</name>
<dbReference type="Pfam" id="PF01966">
    <property type="entry name" value="HD"/>
    <property type="match status" value="1"/>
</dbReference>
<organism evidence="1 2">
    <name type="scientific">Anaerocolumna cellulosilytica</name>
    <dbReference type="NCBI Taxonomy" id="433286"/>
    <lineage>
        <taxon>Bacteria</taxon>
        <taxon>Bacillati</taxon>
        <taxon>Bacillota</taxon>
        <taxon>Clostridia</taxon>
        <taxon>Lachnospirales</taxon>
        <taxon>Lachnospiraceae</taxon>
        <taxon>Anaerocolumna</taxon>
    </lineage>
</organism>
<dbReference type="NCBIfam" id="TIGR00277">
    <property type="entry name" value="HDIG"/>
    <property type="match status" value="1"/>
</dbReference>
<dbReference type="Gene3D" id="1.10.3210.10">
    <property type="entry name" value="Hypothetical protein af1432"/>
    <property type="match status" value="1"/>
</dbReference>
<dbReference type="EMBL" id="AP023367">
    <property type="protein sequence ID" value="BCJ94443.1"/>
    <property type="molecule type" value="Genomic_DNA"/>
</dbReference>
<evidence type="ECO:0000313" key="2">
    <source>
        <dbReference type="Proteomes" id="UP000515561"/>
    </source>
</evidence>
<reference evidence="1 2" key="1">
    <citation type="journal article" date="2016" name="Int. J. Syst. Evol. Microbiol.">
        <title>Descriptions of Anaerotaenia torta gen. nov., sp. nov. and Anaerocolumna cellulosilytica gen. nov., sp. nov. isolated from a methanogenic reactor of cattle waste.</title>
        <authorList>
            <person name="Uek A."/>
            <person name="Ohtaki Y."/>
            <person name="Kaku N."/>
            <person name="Ueki K."/>
        </authorList>
    </citation>
    <scope>NUCLEOTIDE SEQUENCE [LARGE SCALE GENOMIC DNA]</scope>
    <source>
        <strain evidence="1 2">SN021</strain>
    </source>
</reference>
<keyword evidence="1" id="KW-0378">Hydrolase</keyword>